<keyword evidence="1" id="KW-0472">Membrane</keyword>
<dbReference type="Proteomes" id="UP000054926">
    <property type="component" value="Unassembled WGS sequence"/>
</dbReference>
<keyword evidence="1" id="KW-0812">Transmembrane</keyword>
<gene>
    <name evidence="2" type="ORF">Lste_1120</name>
</gene>
<feature type="transmembrane region" description="Helical" evidence="1">
    <location>
        <begin position="136"/>
        <end position="156"/>
    </location>
</feature>
<dbReference type="AlphaFoldDB" id="A0A0W0ZG87"/>
<feature type="transmembrane region" description="Helical" evidence="1">
    <location>
        <begin position="168"/>
        <end position="192"/>
    </location>
</feature>
<dbReference type="PATRIC" id="fig|947033.5.peg.1193"/>
<evidence type="ECO:0000313" key="3">
    <source>
        <dbReference type="Proteomes" id="UP000054926"/>
    </source>
</evidence>
<feature type="transmembrane region" description="Helical" evidence="1">
    <location>
        <begin position="46"/>
        <end position="73"/>
    </location>
</feature>
<evidence type="ECO:0000313" key="2">
    <source>
        <dbReference type="EMBL" id="KTD67962.1"/>
    </source>
</evidence>
<evidence type="ECO:0000256" key="1">
    <source>
        <dbReference type="SAM" id="Phobius"/>
    </source>
</evidence>
<keyword evidence="1" id="KW-1133">Transmembrane helix</keyword>
<name>A0A0W0ZG87_9GAMM</name>
<keyword evidence="3" id="KW-1185">Reference proteome</keyword>
<protein>
    <submittedName>
        <fullName evidence="2">Uncharacterized protein</fullName>
    </submittedName>
</protein>
<accession>A0A0W0ZG87</accession>
<sequence>MESHRKNLGATRLHPNHSIWDARSTLYTYHDKIIDNYSLRLKDSDYVFYSMSSLTITSIYIYCVFFLVSAVLESMSFNLLDPSKKEIVYGRKKLPFMTDLNSVIKVFFFSFVILIITPWQMRYKTYLYQNTQELRFIYHVFMVFFVVAFIPIIKYLQSDVRNACLPKWYLKNILVGDYIHLWGILIACYASIPNF</sequence>
<organism evidence="2 3">
    <name type="scientific">Legionella steelei</name>
    <dbReference type="NCBI Taxonomy" id="947033"/>
    <lineage>
        <taxon>Bacteria</taxon>
        <taxon>Pseudomonadati</taxon>
        <taxon>Pseudomonadota</taxon>
        <taxon>Gammaproteobacteria</taxon>
        <taxon>Legionellales</taxon>
        <taxon>Legionellaceae</taxon>
        <taxon>Legionella</taxon>
    </lineage>
</organism>
<comment type="caution">
    <text evidence="2">The sequence shown here is derived from an EMBL/GenBank/DDBJ whole genome shotgun (WGS) entry which is preliminary data.</text>
</comment>
<dbReference type="EMBL" id="LNYY01000019">
    <property type="protein sequence ID" value="KTD67962.1"/>
    <property type="molecule type" value="Genomic_DNA"/>
</dbReference>
<feature type="transmembrane region" description="Helical" evidence="1">
    <location>
        <begin position="94"/>
        <end position="116"/>
    </location>
</feature>
<dbReference type="STRING" id="947033.Lste_1120"/>
<reference evidence="2 3" key="1">
    <citation type="submission" date="2015-11" db="EMBL/GenBank/DDBJ databases">
        <title>Genomic analysis of 38 Legionella species identifies large and diverse effector repertoires.</title>
        <authorList>
            <person name="Burstein D."/>
            <person name="Amaro F."/>
            <person name="Zusman T."/>
            <person name="Lifshitz Z."/>
            <person name="Cohen O."/>
            <person name="Gilbert J.A."/>
            <person name="Pupko T."/>
            <person name="Shuman H.A."/>
            <person name="Segal G."/>
        </authorList>
    </citation>
    <scope>NUCLEOTIDE SEQUENCE [LARGE SCALE GENOMIC DNA]</scope>
    <source>
        <strain evidence="2 3">IMVS3376</strain>
    </source>
</reference>
<proteinExistence type="predicted"/>